<organism evidence="6">
    <name type="scientific">Anthurium amnicola</name>
    <dbReference type="NCBI Taxonomy" id="1678845"/>
    <lineage>
        <taxon>Eukaryota</taxon>
        <taxon>Viridiplantae</taxon>
        <taxon>Streptophyta</taxon>
        <taxon>Embryophyta</taxon>
        <taxon>Tracheophyta</taxon>
        <taxon>Spermatophyta</taxon>
        <taxon>Magnoliopsida</taxon>
        <taxon>Liliopsida</taxon>
        <taxon>Araceae</taxon>
        <taxon>Pothoideae</taxon>
        <taxon>Potheae</taxon>
        <taxon>Anthurium</taxon>
    </lineage>
</organism>
<name>A0A1D1XYL4_9ARAE</name>
<dbReference type="AlphaFoldDB" id="A0A1D1XYL4"/>
<keyword evidence="2" id="KW-0547">Nucleotide-binding</keyword>
<feature type="non-terminal residue" evidence="6">
    <location>
        <position position="1"/>
    </location>
</feature>
<dbReference type="GO" id="GO:0030246">
    <property type="term" value="F:carbohydrate binding"/>
    <property type="evidence" value="ECO:0007669"/>
    <property type="project" value="UniProtKB-KW"/>
</dbReference>
<dbReference type="InterPro" id="IPR052059">
    <property type="entry name" value="CR_Ser/Thr_kinase"/>
</dbReference>
<keyword evidence="3 6" id="KW-0418">Kinase</keyword>
<dbReference type="PANTHER" id="PTHR47973">
    <property type="entry name" value="CYSTEINE-RICH RECEPTOR-LIKE PROTEIN KINASE 3"/>
    <property type="match status" value="1"/>
</dbReference>
<sequence>LTTGKKASGGDGHSSLAEWAWLQFKEGNSVTEALDEEIREPLYLEEMSVVMRLGLFCTGTSPSTRPSMKEVLQVLLRFAQGHGDGDKPVAQEYDDVAPPLSDARKKNSWRKRLSDAGDGEDEESSLARSV</sequence>
<feature type="region of interest" description="Disordered" evidence="5">
    <location>
        <begin position="83"/>
        <end position="130"/>
    </location>
</feature>
<evidence type="ECO:0000313" key="6">
    <source>
        <dbReference type="EMBL" id="JAT47497.1"/>
    </source>
</evidence>
<dbReference type="GO" id="GO:0016301">
    <property type="term" value="F:kinase activity"/>
    <property type="evidence" value="ECO:0007669"/>
    <property type="project" value="UniProtKB-KW"/>
</dbReference>
<keyword evidence="6" id="KW-0430">Lectin</keyword>
<dbReference type="Gene3D" id="1.10.510.10">
    <property type="entry name" value="Transferase(Phosphotransferase) domain 1"/>
    <property type="match status" value="1"/>
</dbReference>
<protein>
    <submittedName>
        <fullName evidence="6">L-type lectin-domain containing receptor kinase VIII.2</fullName>
    </submittedName>
</protein>
<accession>A0A1D1XYL4</accession>
<keyword evidence="4" id="KW-0067">ATP-binding</keyword>
<keyword evidence="6" id="KW-0675">Receptor</keyword>
<evidence type="ECO:0000256" key="5">
    <source>
        <dbReference type="SAM" id="MobiDB-lite"/>
    </source>
</evidence>
<keyword evidence="1" id="KW-0808">Transferase</keyword>
<proteinExistence type="predicted"/>
<gene>
    <name evidence="6" type="primary">LECRK82_0</name>
    <name evidence="6" type="ORF">g.11448</name>
</gene>
<reference evidence="6" key="1">
    <citation type="submission" date="2015-07" db="EMBL/GenBank/DDBJ databases">
        <title>Transcriptome Assembly of Anthurium amnicola.</title>
        <authorList>
            <person name="Suzuki J."/>
        </authorList>
    </citation>
    <scope>NUCLEOTIDE SEQUENCE</scope>
</reference>
<dbReference type="EMBL" id="GDJX01020439">
    <property type="protein sequence ID" value="JAT47497.1"/>
    <property type="molecule type" value="Transcribed_RNA"/>
</dbReference>
<evidence type="ECO:0000256" key="1">
    <source>
        <dbReference type="ARBA" id="ARBA00022679"/>
    </source>
</evidence>
<evidence type="ECO:0000256" key="2">
    <source>
        <dbReference type="ARBA" id="ARBA00022741"/>
    </source>
</evidence>
<dbReference type="GO" id="GO:0005524">
    <property type="term" value="F:ATP binding"/>
    <property type="evidence" value="ECO:0007669"/>
    <property type="project" value="UniProtKB-KW"/>
</dbReference>
<evidence type="ECO:0000256" key="3">
    <source>
        <dbReference type="ARBA" id="ARBA00022777"/>
    </source>
</evidence>
<evidence type="ECO:0000256" key="4">
    <source>
        <dbReference type="ARBA" id="ARBA00022840"/>
    </source>
</evidence>